<dbReference type="EMBL" id="DUTF01000133">
    <property type="protein sequence ID" value="HHY26268.1"/>
    <property type="molecule type" value="Genomic_DNA"/>
</dbReference>
<evidence type="ECO:0000313" key="3">
    <source>
        <dbReference type="Proteomes" id="UP000553059"/>
    </source>
</evidence>
<keyword evidence="1" id="KW-1133">Transmembrane helix</keyword>
<keyword evidence="1" id="KW-0812">Transmembrane</keyword>
<organism evidence="2 3">
    <name type="scientific">Desulfitobacterium dehalogenans</name>
    <dbReference type="NCBI Taxonomy" id="36854"/>
    <lineage>
        <taxon>Bacteria</taxon>
        <taxon>Bacillati</taxon>
        <taxon>Bacillota</taxon>
        <taxon>Clostridia</taxon>
        <taxon>Eubacteriales</taxon>
        <taxon>Desulfitobacteriaceae</taxon>
        <taxon>Desulfitobacterium</taxon>
    </lineage>
</organism>
<accession>A0A7C6Z3F7</accession>
<sequence>MTMKNEKSNVDLLLRKALTSPEKPTQELIQKVKSQYVKEEPVLRKSTIRRSFSTVAAAAMALVIFATTAFAASYFLKPSDVANQLGDKTLSAAFDSPTAVNINQSITSGDYTFTLLGLVSGKDITDNPTYNSNGDILTDRTYTVVAIQKKDGSPMPAAQDENYPTFYVSPYIKGLKPWQVNAHTLNGGYIENVVDGVMYRIIDCDEVAMFADRGLYLGVNNGSFYNSEAFNYDENTGMLTADPDFDGASVVFDLPIDKSMANPEKAQTYLDEVLGEFITDAPIINSKTEAKAGTKRVMSYDEYKAWTDKELEEMKALVEQGKYSKSAMELDRRGFESNLKDIKNGGTLTLIEHEDGSYGTSISFPVEGYDVTVGDDGGIFIKRD</sequence>
<feature type="transmembrane region" description="Helical" evidence="1">
    <location>
        <begin position="54"/>
        <end position="76"/>
    </location>
</feature>
<evidence type="ECO:0000256" key="1">
    <source>
        <dbReference type="SAM" id="Phobius"/>
    </source>
</evidence>
<dbReference type="Proteomes" id="UP000553059">
    <property type="component" value="Unassembled WGS sequence"/>
</dbReference>
<comment type="caution">
    <text evidence="2">The sequence shown here is derived from an EMBL/GenBank/DDBJ whole genome shotgun (WGS) entry which is preliminary data.</text>
</comment>
<keyword evidence="1" id="KW-0472">Membrane</keyword>
<gene>
    <name evidence="2" type="ORF">GX523_05870</name>
</gene>
<name>A0A7C6Z3F7_9FIRM</name>
<evidence type="ECO:0000313" key="2">
    <source>
        <dbReference type="EMBL" id="HHY26268.1"/>
    </source>
</evidence>
<reference evidence="2 3" key="1">
    <citation type="journal article" date="2020" name="Biotechnol. Biofuels">
        <title>New insights from the biogas microbiome by comprehensive genome-resolved metagenomics of nearly 1600 species originating from multiple anaerobic digesters.</title>
        <authorList>
            <person name="Campanaro S."/>
            <person name="Treu L."/>
            <person name="Rodriguez-R L.M."/>
            <person name="Kovalovszki A."/>
            <person name="Ziels R.M."/>
            <person name="Maus I."/>
            <person name="Zhu X."/>
            <person name="Kougias P.G."/>
            <person name="Basile A."/>
            <person name="Luo G."/>
            <person name="Schluter A."/>
            <person name="Konstantinidis K.T."/>
            <person name="Angelidaki I."/>
        </authorList>
    </citation>
    <scope>NUCLEOTIDE SEQUENCE [LARGE SCALE GENOMIC DNA]</scope>
    <source>
        <strain evidence="2">AS05jafATM_4</strain>
    </source>
</reference>
<dbReference type="AlphaFoldDB" id="A0A7C6Z3F7"/>
<protein>
    <submittedName>
        <fullName evidence="2">DUF4179 domain-containing protein</fullName>
    </submittedName>
</protein>
<proteinExistence type="predicted"/>